<protein>
    <recommendedName>
        <fullName evidence="4">Type II secretion system protein G</fullName>
    </recommendedName>
</protein>
<dbReference type="Gene3D" id="3.30.700.10">
    <property type="entry name" value="Glycoprotein, Type 4 Pilin"/>
    <property type="match status" value="1"/>
</dbReference>
<proteinExistence type="predicted"/>
<keyword evidence="3" id="KW-1185">Reference proteome</keyword>
<gene>
    <name evidence="2" type="ORF">MBHS_03356</name>
</gene>
<dbReference type="SUPFAM" id="SSF54523">
    <property type="entry name" value="Pili subunits"/>
    <property type="match status" value="1"/>
</dbReference>
<dbReference type="InterPro" id="IPR045584">
    <property type="entry name" value="Pilin-like"/>
</dbReference>
<feature type="transmembrane region" description="Helical" evidence="1">
    <location>
        <begin position="6"/>
        <end position="28"/>
    </location>
</feature>
<evidence type="ECO:0008006" key="4">
    <source>
        <dbReference type="Google" id="ProtNLM"/>
    </source>
</evidence>
<evidence type="ECO:0000256" key="1">
    <source>
        <dbReference type="SAM" id="Phobius"/>
    </source>
</evidence>
<dbReference type="AlphaFoldDB" id="A0A1H6FDK7"/>
<reference evidence="2 3" key="1">
    <citation type="submission" date="2016-10" db="EMBL/GenBank/DDBJ databases">
        <authorList>
            <person name="de Groot N.N."/>
        </authorList>
    </citation>
    <scope>NUCLEOTIDE SEQUENCE [LARGE SCALE GENOMIC DNA]</scope>
    <source>
        <strain evidence="2">MBHS1</strain>
    </source>
</reference>
<dbReference type="OrthoDB" id="9795524at2"/>
<evidence type="ECO:0000313" key="3">
    <source>
        <dbReference type="Proteomes" id="UP000236724"/>
    </source>
</evidence>
<sequence length="205" mass="21761">MNRQHAGFTLIEISIVLVIIGLLLGGVLKGQELIENAKLKRMNNDFSGIATGAYSYLDRYAAIPGDDSDAKTRWTIDSNPTSPDGALGDGVLDGAWNVATTETGYFWDHLRRSNLITGGQGTKMPVHAFAGKIGVADGYLALTGPVICMDNINGKRAEIIDKQLDDGQPGTGVLRAEAANNPAGTVVVTGTSYDLAETYALCKQM</sequence>
<accession>A0A1H6FDK7</accession>
<evidence type="ECO:0000313" key="2">
    <source>
        <dbReference type="EMBL" id="SEH07481.1"/>
    </source>
</evidence>
<name>A0A1H6FDK7_9GAMM</name>
<dbReference type="PROSITE" id="PS00409">
    <property type="entry name" value="PROKAR_NTER_METHYL"/>
    <property type="match status" value="1"/>
</dbReference>
<dbReference type="InterPro" id="IPR012902">
    <property type="entry name" value="N_methyl_site"/>
</dbReference>
<organism evidence="2 3">
    <name type="scientific">Candidatus Venteria ishoeyi</name>
    <dbReference type="NCBI Taxonomy" id="1899563"/>
    <lineage>
        <taxon>Bacteria</taxon>
        <taxon>Pseudomonadati</taxon>
        <taxon>Pseudomonadota</taxon>
        <taxon>Gammaproteobacteria</taxon>
        <taxon>Thiotrichales</taxon>
        <taxon>Thiotrichaceae</taxon>
        <taxon>Venteria</taxon>
    </lineage>
</organism>
<dbReference type="RefSeq" id="WP_103921128.1">
    <property type="nucleotide sequence ID" value="NZ_FMSV02000531.1"/>
</dbReference>
<dbReference type="Proteomes" id="UP000236724">
    <property type="component" value="Unassembled WGS sequence"/>
</dbReference>
<keyword evidence="1" id="KW-0812">Transmembrane</keyword>
<dbReference type="NCBIfam" id="TIGR02532">
    <property type="entry name" value="IV_pilin_GFxxxE"/>
    <property type="match status" value="1"/>
</dbReference>
<dbReference type="Pfam" id="PF07963">
    <property type="entry name" value="N_methyl"/>
    <property type="match status" value="1"/>
</dbReference>
<keyword evidence="1" id="KW-1133">Transmembrane helix</keyword>
<dbReference type="EMBL" id="FMSV02000531">
    <property type="protein sequence ID" value="SEH07481.1"/>
    <property type="molecule type" value="Genomic_DNA"/>
</dbReference>
<keyword evidence="1" id="KW-0472">Membrane</keyword>